<dbReference type="GO" id="GO:0016226">
    <property type="term" value="P:iron-sulfur cluster assembly"/>
    <property type="evidence" value="ECO:0007669"/>
    <property type="project" value="InterPro"/>
</dbReference>
<dbReference type="GO" id="GO:0051536">
    <property type="term" value="F:iron-sulfur cluster binding"/>
    <property type="evidence" value="ECO:0007669"/>
    <property type="project" value="InterPro"/>
</dbReference>
<dbReference type="EMBL" id="CASHTH010004296">
    <property type="protein sequence ID" value="CAI8055706.1"/>
    <property type="molecule type" value="Genomic_DNA"/>
</dbReference>
<dbReference type="GO" id="GO:0005506">
    <property type="term" value="F:iron ion binding"/>
    <property type="evidence" value="ECO:0007669"/>
    <property type="project" value="InterPro"/>
</dbReference>
<comment type="caution">
    <text evidence="2">The sequence shown here is derived from an EMBL/GenBank/DDBJ whole genome shotgun (WGS) entry which is preliminary data.</text>
</comment>
<evidence type="ECO:0000313" key="3">
    <source>
        <dbReference type="Proteomes" id="UP001174909"/>
    </source>
</evidence>
<dbReference type="NCBIfam" id="TIGR01994">
    <property type="entry name" value="SUF_scaf_2"/>
    <property type="match status" value="1"/>
</dbReference>
<dbReference type="SUPFAM" id="SSF82649">
    <property type="entry name" value="SufE/NifU"/>
    <property type="match status" value="1"/>
</dbReference>
<dbReference type="Gene3D" id="3.90.1010.10">
    <property type="match status" value="1"/>
</dbReference>
<organism evidence="2 3">
    <name type="scientific">Geodia barretti</name>
    <name type="common">Barrett's horny sponge</name>
    <dbReference type="NCBI Taxonomy" id="519541"/>
    <lineage>
        <taxon>Eukaryota</taxon>
        <taxon>Metazoa</taxon>
        <taxon>Porifera</taxon>
        <taxon>Demospongiae</taxon>
        <taxon>Heteroscleromorpha</taxon>
        <taxon>Tetractinellida</taxon>
        <taxon>Astrophorina</taxon>
        <taxon>Geodiidae</taxon>
        <taxon>Geodia</taxon>
    </lineage>
</organism>
<dbReference type="InterPro" id="IPR002871">
    <property type="entry name" value="NIF_FeS_clus_asmbl_NifU_N"/>
</dbReference>
<sequence length="138" mass="15402">MDHYRNPRHRQPLDMADLAAHEFNPFCGDEVTLKAQLDGSGRVARVSSESQGCSIIQASASMMAEEMEGKSAEELEELARLFRELMQGRDLTAEGLGVLNDLVALQVVRQYPVRIKCALLPWTALEEGLDELRKSQSE</sequence>
<proteinExistence type="predicted"/>
<evidence type="ECO:0000313" key="2">
    <source>
        <dbReference type="EMBL" id="CAI8055706.1"/>
    </source>
</evidence>
<name>A0AA35XK72_GEOBA</name>
<dbReference type="PANTHER" id="PTHR10093">
    <property type="entry name" value="IRON-SULFUR CLUSTER ASSEMBLY ENZYME NIFU HOMOLOG"/>
    <property type="match status" value="1"/>
</dbReference>
<accession>A0AA35XK72</accession>
<dbReference type="Pfam" id="PF01592">
    <property type="entry name" value="NifU_N"/>
    <property type="match status" value="1"/>
</dbReference>
<evidence type="ECO:0000259" key="1">
    <source>
        <dbReference type="Pfam" id="PF01592"/>
    </source>
</evidence>
<reference evidence="2" key="1">
    <citation type="submission" date="2023-03" db="EMBL/GenBank/DDBJ databases">
        <authorList>
            <person name="Steffen K."/>
            <person name="Cardenas P."/>
        </authorList>
    </citation>
    <scope>NUCLEOTIDE SEQUENCE</scope>
</reference>
<gene>
    <name evidence="2" type="ORF">GBAR_LOCUS30379</name>
</gene>
<dbReference type="CDD" id="cd06664">
    <property type="entry name" value="IscU_like"/>
    <property type="match status" value="1"/>
</dbReference>
<feature type="domain" description="NIF system FeS cluster assembly NifU N-terminal" evidence="1">
    <location>
        <begin position="1"/>
        <end position="117"/>
    </location>
</feature>
<dbReference type="AlphaFoldDB" id="A0AA35XK72"/>
<protein>
    <submittedName>
        <fullName evidence="2">Zinc-dependent sulfurtransferase SufU</fullName>
    </submittedName>
</protein>
<keyword evidence="3" id="KW-1185">Reference proteome</keyword>
<dbReference type="Proteomes" id="UP001174909">
    <property type="component" value="Unassembled WGS sequence"/>
</dbReference>